<protein>
    <submittedName>
        <fullName evidence="2">Uncharacterized protein</fullName>
    </submittedName>
</protein>
<sequence length="114" mass="12025">MGRRECSFCGGNVRVCGHGRERRAAFHTRHLGAVRVEAAAAIARKMVKSDSFQGKMPNGPSLLSKMVSAGTESPKRATSGVVTRGVKRSSDGLGSGETVGKRVKIQSDVFHGGI</sequence>
<reference evidence="2 3" key="1">
    <citation type="submission" date="2014-02" db="EMBL/GenBank/DDBJ databases">
        <title>The genome sequence of Colletotrichum fioriniae PJ7.</title>
        <authorList>
            <person name="Baroncelli R."/>
            <person name="Thon M.R."/>
        </authorList>
    </citation>
    <scope>NUCLEOTIDE SEQUENCE [LARGE SCALE GENOMIC DNA]</scope>
    <source>
        <strain evidence="2 3">PJ7</strain>
    </source>
</reference>
<dbReference type="OrthoDB" id="4838568at2759"/>
<evidence type="ECO:0000313" key="3">
    <source>
        <dbReference type="Proteomes" id="UP000020467"/>
    </source>
</evidence>
<dbReference type="HOGENOM" id="CLU_2120889_0_0_1"/>
<dbReference type="Proteomes" id="UP000020467">
    <property type="component" value="Unassembled WGS sequence"/>
</dbReference>
<feature type="region of interest" description="Disordered" evidence="1">
    <location>
        <begin position="51"/>
        <end position="98"/>
    </location>
</feature>
<dbReference type="KEGG" id="cfj:CFIO01_00194"/>
<proteinExistence type="predicted"/>
<name>A0A010RJZ9_9PEZI</name>
<evidence type="ECO:0000313" key="2">
    <source>
        <dbReference type="EMBL" id="EXF78199.1"/>
    </source>
</evidence>
<organism evidence="2 3">
    <name type="scientific">Colletotrichum fioriniae PJ7</name>
    <dbReference type="NCBI Taxonomy" id="1445577"/>
    <lineage>
        <taxon>Eukaryota</taxon>
        <taxon>Fungi</taxon>
        <taxon>Dikarya</taxon>
        <taxon>Ascomycota</taxon>
        <taxon>Pezizomycotina</taxon>
        <taxon>Sordariomycetes</taxon>
        <taxon>Hypocreomycetidae</taxon>
        <taxon>Glomerellales</taxon>
        <taxon>Glomerellaceae</taxon>
        <taxon>Colletotrichum</taxon>
        <taxon>Colletotrichum acutatum species complex</taxon>
    </lineage>
</organism>
<gene>
    <name evidence="2" type="ORF">CFIO01_00194</name>
</gene>
<comment type="caution">
    <text evidence="2">The sequence shown here is derived from an EMBL/GenBank/DDBJ whole genome shotgun (WGS) entry which is preliminary data.</text>
</comment>
<dbReference type="EMBL" id="JARH01000655">
    <property type="protein sequence ID" value="EXF78199.1"/>
    <property type="molecule type" value="Genomic_DNA"/>
</dbReference>
<keyword evidence="3" id="KW-1185">Reference proteome</keyword>
<accession>A0A010RJZ9</accession>
<evidence type="ECO:0000256" key="1">
    <source>
        <dbReference type="SAM" id="MobiDB-lite"/>
    </source>
</evidence>
<dbReference type="AlphaFoldDB" id="A0A010RJZ9"/>